<dbReference type="EMBL" id="JARRTL010000004">
    <property type="protein sequence ID" value="MEC0483397.1"/>
    <property type="molecule type" value="Genomic_DNA"/>
</dbReference>
<sequence length="90" mass="10464">MAQQKYLNNCLLQIDTFIENSADSVKSSKNKAEFLLEKLQEAYKIVFINIDGEAEEFDICNLEYEVEDTEEWEDGYIEDTDAALNQMIKI</sequence>
<evidence type="ECO:0000313" key="5">
    <source>
        <dbReference type="Proteomes" id="UP000288675"/>
    </source>
</evidence>
<evidence type="ECO:0000313" key="3">
    <source>
        <dbReference type="EMBL" id="QAT65272.1"/>
    </source>
</evidence>
<proteinExistence type="predicted"/>
<keyword evidence="6" id="KW-1185">Reference proteome</keyword>
<name>A0A0T6BM56_9BACI</name>
<accession>A0A0T6BM56</accession>
<organism evidence="1 4">
    <name type="scientific">Bacillus glycinifermentans</name>
    <dbReference type="NCBI Taxonomy" id="1664069"/>
    <lineage>
        <taxon>Bacteria</taxon>
        <taxon>Bacillati</taxon>
        <taxon>Bacillota</taxon>
        <taxon>Bacilli</taxon>
        <taxon>Bacillales</taxon>
        <taxon>Bacillaceae</taxon>
        <taxon>Bacillus</taxon>
    </lineage>
</organism>
<protein>
    <submittedName>
        <fullName evidence="2">YopT family protein</fullName>
    </submittedName>
</protein>
<dbReference type="Proteomes" id="UP000288675">
    <property type="component" value="Chromosome"/>
</dbReference>
<dbReference type="STRING" id="1664069.BGLY_2005"/>
<dbReference type="GeneID" id="82853069"/>
<evidence type="ECO:0000313" key="4">
    <source>
        <dbReference type="Proteomes" id="UP000036168"/>
    </source>
</evidence>
<dbReference type="InterPro" id="IPR018572">
    <property type="entry name" value="YopT"/>
</dbReference>
<dbReference type="Gene3D" id="3.10.20.330">
    <property type="entry name" value="Protein of unknown function YopT"/>
    <property type="match status" value="1"/>
</dbReference>
<gene>
    <name evidence="1" type="ORF">AB447_222375</name>
    <name evidence="3" type="ORF">EQZ20_10275</name>
    <name evidence="2" type="ORF">P8828_00795</name>
</gene>
<dbReference type="Proteomes" id="UP000036168">
    <property type="component" value="Unassembled WGS sequence"/>
</dbReference>
<reference evidence="3 5" key="3">
    <citation type="submission" date="2019-01" db="EMBL/GenBank/DDBJ databases">
        <title>Genome sequence of Bacillus glycinifermentans SRCM103574.</title>
        <authorList>
            <person name="Kong H.-J."/>
            <person name="Jeong S.-Y."/>
            <person name="Jeong D.-Y."/>
        </authorList>
    </citation>
    <scope>NUCLEOTIDE SEQUENCE [LARGE SCALE GENOMIC DNA]</scope>
    <source>
        <strain evidence="3 5">SRCM103574</strain>
    </source>
</reference>
<reference evidence="1" key="2">
    <citation type="submission" date="2015-10" db="EMBL/GenBank/DDBJ databases">
        <authorList>
            <person name="Dunlap C."/>
        </authorList>
    </citation>
    <scope>NUCLEOTIDE SEQUENCE</scope>
    <source>
        <strain evidence="1">GO-13</strain>
    </source>
</reference>
<dbReference type="AlphaFoldDB" id="A0A0T6BM56"/>
<dbReference type="OrthoDB" id="9884712at2"/>
<dbReference type="KEGG" id="bgy:BGLY_2005"/>
<dbReference type="RefSeq" id="WP_048356239.1">
    <property type="nucleotide sequence ID" value="NZ_CP035232.1"/>
</dbReference>
<dbReference type="Pfam" id="PF09467">
    <property type="entry name" value="Yopt"/>
    <property type="match status" value="1"/>
</dbReference>
<dbReference type="InterPro" id="IPR038082">
    <property type="entry name" value="YopT_sf"/>
</dbReference>
<dbReference type="SUPFAM" id="SSF159222">
    <property type="entry name" value="YopT-like"/>
    <property type="match status" value="1"/>
</dbReference>
<dbReference type="EMBL" id="LECW02000030">
    <property type="protein sequence ID" value="KRT92729.1"/>
    <property type="molecule type" value="Genomic_DNA"/>
</dbReference>
<evidence type="ECO:0000313" key="2">
    <source>
        <dbReference type="EMBL" id="MEC0483397.1"/>
    </source>
</evidence>
<dbReference type="EMBL" id="CP035232">
    <property type="protein sequence ID" value="QAT65272.1"/>
    <property type="molecule type" value="Genomic_DNA"/>
</dbReference>
<reference evidence="1 4" key="1">
    <citation type="journal article" date="2015" name="Int. J. Syst. Evol. Microbiol.">
        <title>Bacillus glycinifermentans sp. nov., isolated from fermented soybean paste.</title>
        <authorList>
            <person name="Kim S.J."/>
            <person name="Dunlap C.A."/>
            <person name="Kwon S.W."/>
            <person name="Rooney A.P."/>
        </authorList>
    </citation>
    <scope>NUCLEOTIDE SEQUENCE [LARGE SCALE GENOMIC DNA]</scope>
    <source>
        <strain evidence="1 4">GO-13</strain>
    </source>
</reference>
<dbReference type="Proteomes" id="UP001341297">
    <property type="component" value="Unassembled WGS sequence"/>
</dbReference>
<evidence type="ECO:0000313" key="1">
    <source>
        <dbReference type="EMBL" id="KRT92729.1"/>
    </source>
</evidence>
<evidence type="ECO:0000313" key="6">
    <source>
        <dbReference type="Proteomes" id="UP001341297"/>
    </source>
</evidence>
<reference evidence="2 6" key="4">
    <citation type="submission" date="2023-03" db="EMBL/GenBank/DDBJ databases">
        <title>Agriculturally important microbes genome sequencing.</title>
        <authorList>
            <person name="Dunlap C."/>
        </authorList>
    </citation>
    <scope>NUCLEOTIDE SEQUENCE [LARGE SCALE GENOMIC DNA]</scope>
    <source>
        <strain evidence="2 6">CBP-3203</strain>
    </source>
</reference>
<dbReference type="PATRIC" id="fig|1664069.6.peg.2122"/>